<feature type="transmembrane region" description="Helical" evidence="7">
    <location>
        <begin position="229"/>
        <end position="252"/>
    </location>
</feature>
<evidence type="ECO:0000256" key="4">
    <source>
        <dbReference type="ARBA" id="ARBA00022692"/>
    </source>
</evidence>
<proteinExistence type="inferred from homology"/>
<dbReference type="RefSeq" id="WP_096459545.1">
    <property type="nucleotide sequence ID" value="NZ_AP014936.1"/>
</dbReference>
<dbReference type="InterPro" id="IPR032818">
    <property type="entry name" value="DedA-like"/>
</dbReference>
<dbReference type="SUPFAM" id="SSF48317">
    <property type="entry name" value="Acid phosphatase/Vanadium-dependent haloperoxidase"/>
    <property type="match status" value="1"/>
</dbReference>
<keyword evidence="4 7" id="KW-0812">Transmembrane</keyword>
<dbReference type="Pfam" id="PF01569">
    <property type="entry name" value="PAP2"/>
    <property type="match status" value="1"/>
</dbReference>
<feature type="domain" description="Phosphatidic acid phosphatase type 2/haloperoxidase" evidence="8">
    <location>
        <begin position="343"/>
        <end position="422"/>
    </location>
</feature>
<evidence type="ECO:0000313" key="10">
    <source>
        <dbReference type="EMBL" id="BAU47549.1"/>
    </source>
</evidence>
<feature type="domain" description="VTT" evidence="9">
    <location>
        <begin position="32"/>
        <end position="157"/>
    </location>
</feature>
<dbReference type="InterPro" id="IPR036938">
    <property type="entry name" value="PAP2/HPO_sf"/>
</dbReference>
<feature type="transmembrane region" description="Helical" evidence="7">
    <location>
        <begin position="170"/>
        <end position="191"/>
    </location>
</feature>
<feature type="transmembrane region" description="Helical" evidence="7">
    <location>
        <begin position="137"/>
        <end position="158"/>
    </location>
</feature>
<feature type="transmembrane region" description="Helical" evidence="7">
    <location>
        <begin position="38"/>
        <end position="65"/>
    </location>
</feature>
<dbReference type="OrthoDB" id="9780918at2"/>
<keyword evidence="11" id="KW-1185">Reference proteome</keyword>
<evidence type="ECO:0000256" key="1">
    <source>
        <dbReference type="ARBA" id="ARBA00004651"/>
    </source>
</evidence>
<comment type="subcellular location">
    <subcellularLocation>
        <location evidence="1">Cell membrane</location>
        <topology evidence="1">Multi-pass membrane protein</topology>
    </subcellularLocation>
</comment>
<name>A0A1B4V211_9GAMM</name>
<dbReference type="GO" id="GO:0005886">
    <property type="term" value="C:plasma membrane"/>
    <property type="evidence" value="ECO:0007669"/>
    <property type="project" value="UniProtKB-SubCell"/>
</dbReference>
<evidence type="ECO:0000256" key="2">
    <source>
        <dbReference type="ARBA" id="ARBA00010792"/>
    </source>
</evidence>
<comment type="similarity">
    <text evidence="2">Belongs to the DedA family.</text>
</comment>
<evidence type="ECO:0000259" key="9">
    <source>
        <dbReference type="Pfam" id="PF09335"/>
    </source>
</evidence>
<dbReference type="KEGG" id="sva:SVA_0970"/>
<evidence type="ECO:0000256" key="3">
    <source>
        <dbReference type="ARBA" id="ARBA00022475"/>
    </source>
</evidence>
<evidence type="ECO:0000256" key="7">
    <source>
        <dbReference type="SAM" id="Phobius"/>
    </source>
</evidence>
<organism evidence="10 11">
    <name type="scientific">Sulfurifustis variabilis</name>
    <dbReference type="NCBI Taxonomy" id="1675686"/>
    <lineage>
        <taxon>Bacteria</taxon>
        <taxon>Pseudomonadati</taxon>
        <taxon>Pseudomonadota</taxon>
        <taxon>Gammaproteobacteria</taxon>
        <taxon>Acidiferrobacterales</taxon>
        <taxon>Acidiferrobacteraceae</taxon>
        <taxon>Sulfurifustis</taxon>
    </lineage>
</organism>
<feature type="transmembrane region" description="Helical" evidence="7">
    <location>
        <begin position="316"/>
        <end position="337"/>
    </location>
</feature>
<feature type="transmembrane region" description="Helical" evidence="7">
    <location>
        <begin position="375"/>
        <end position="395"/>
    </location>
</feature>
<dbReference type="CDD" id="cd03392">
    <property type="entry name" value="PAP2_like_2"/>
    <property type="match status" value="1"/>
</dbReference>
<reference evidence="10 11" key="1">
    <citation type="submission" date="2015-08" db="EMBL/GenBank/DDBJ databases">
        <title>Complete genome sequence of Sulfurifustis variabilis.</title>
        <authorList>
            <person name="Miura A."/>
            <person name="Kojima H."/>
            <person name="Fukui M."/>
        </authorList>
    </citation>
    <scope>NUCLEOTIDE SEQUENCE [LARGE SCALE GENOMIC DNA]</scope>
    <source>
        <strain evidence="11">skN76</strain>
    </source>
</reference>
<dbReference type="InterPro" id="IPR032816">
    <property type="entry name" value="VTT_dom"/>
</dbReference>
<feature type="transmembrane region" description="Helical" evidence="7">
    <location>
        <begin position="349"/>
        <end position="368"/>
    </location>
</feature>
<evidence type="ECO:0000256" key="6">
    <source>
        <dbReference type="ARBA" id="ARBA00023136"/>
    </source>
</evidence>
<evidence type="ECO:0000259" key="8">
    <source>
        <dbReference type="Pfam" id="PF01569"/>
    </source>
</evidence>
<accession>A0A1B4V211</accession>
<gene>
    <name evidence="10" type="ORF">SVA_0970</name>
</gene>
<dbReference type="AlphaFoldDB" id="A0A1B4V211"/>
<dbReference type="PANTHER" id="PTHR30353:SF15">
    <property type="entry name" value="INNER MEMBRANE PROTEIN YABI"/>
    <property type="match status" value="1"/>
</dbReference>
<evidence type="ECO:0000256" key="5">
    <source>
        <dbReference type="ARBA" id="ARBA00022989"/>
    </source>
</evidence>
<feature type="transmembrane region" description="Helical" evidence="7">
    <location>
        <begin position="12"/>
        <end position="32"/>
    </location>
</feature>
<dbReference type="PANTHER" id="PTHR30353">
    <property type="entry name" value="INNER MEMBRANE PROTEIN DEDA-RELATED"/>
    <property type="match status" value="1"/>
</dbReference>
<feature type="transmembrane region" description="Helical" evidence="7">
    <location>
        <begin position="407"/>
        <end position="425"/>
    </location>
</feature>
<keyword evidence="5 7" id="KW-1133">Transmembrane helix</keyword>
<feature type="transmembrane region" description="Helical" evidence="7">
    <location>
        <begin position="284"/>
        <end position="309"/>
    </location>
</feature>
<protein>
    <submittedName>
        <fullName evidence="10">PA-phosphatase</fullName>
    </submittedName>
</protein>
<dbReference type="Proteomes" id="UP000218899">
    <property type="component" value="Chromosome"/>
</dbReference>
<dbReference type="InterPro" id="IPR000326">
    <property type="entry name" value="PAP2/HPO"/>
</dbReference>
<keyword evidence="6 7" id="KW-0472">Membrane</keyword>
<dbReference type="Pfam" id="PF09335">
    <property type="entry name" value="VTT_dom"/>
    <property type="match status" value="1"/>
</dbReference>
<dbReference type="Gene3D" id="1.20.144.10">
    <property type="entry name" value="Phosphatidic acid phosphatase type 2/haloperoxidase"/>
    <property type="match status" value="1"/>
</dbReference>
<sequence length="431" mass="47451">MAWLVEQVQNWGYWALFLLTFLETSALLGLLVPGETVVVVAGFLAAQGILSLGDAMWIAAAGALAGDNTGYLLGRYFGDAFMRYAQRLFLPEEHLLRARLFIDQYGGKTIFFGRFVGWFRSFGPLVAGVAKLSYPRFLFFDLYGAVLWAATFTLLGYFAGSSWEIVKTYLGRAGIAIAALVALALFAWLFLRKRRRVLDHQLGRLDRRLSALLPNVWAFAKDRFRPRGWYGLNLTVGFVLLVLALAALAGIVEDVIHFETLAALDLRARNLVEYLLSPNVTQRLVTVTNVSAVSLMAASAAGLLVYLLGVGDRLRAYAFLVAVGIGELVLVVLRAAFQEAELANFPSGYAYSAMLIYGFAAYVAWCRLAGEVQRFAVYSVVIALILLVGFAQIYLEVHWLTDILAGYVAAFAWLVFAILLVSATYEAGKTP</sequence>
<dbReference type="EMBL" id="AP014936">
    <property type="protein sequence ID" value="BAU47549.1"/>
    <property type="molecule type" value="Genomic_DNA"/>
</dbReference>
<keyword evidence="3" id="KW-1003">Cell membrane</keyword>
<evidence type="ECO:0000313" key="11">
    <source>
        <dbReference type="Proteomes" id="UP000218899"/>
    </source>
</evidence>